<dbReference type="InterPro" id="IPR054708">
    <property type="entry name" value="MTPAP-like_central"/>
</dbReference>
<feature type="region of interest" description="Disordered" evidence="10">
    <location>
        <begin position="1425"/>
        <end position="1489"/>
    </location>
</feature>
<dbReference type="PRINTS" id="PR00724">
    <property type="entry name" value="CRBOXYPTASEC"/>
</dbReference>
<feature type="region of interest" description="Disordered" evidence="10">
    <location>
        <begin position="309"/>
        <end position="328"/>
    </location>
</feature>
<dbReference type="InterPro" id="IPR045862">
    <property type="entry name" value="Trf4-like"/>
</dbReference>
<evidence type="ECO:0000313" key="15">
    <source>
        <dbReference type="Proteomes" id="UP001465976"/>
    </source>
</evidence>
<accession>A0ABR3F8M4</accession>
<dbReference type="SUPFAM" id="SSF53474">
    <property type="entry name" value="alpha/beta-Hydrolases"/>
    <property type="match status" value="1"/>
</dbReference>
<dbReference type="Gene3D" id="3.30.460.10">
    <property type="entry name" value="Beta Polymerase, domain 2"/>
    <property type="match status" value="1"/>
</dbReference>
<evidence type="ECO:0000256" key="3">
    <source>
        <dbReference type="ARBA" id="ARBA00012388"/>
    </source>
</evidence>
<evidence type="ECO:0000256" key="7">
    <source>
        <dbReference type="ARBA" id="ARBA00022801"/>
    </source>
</evidence>
<evidence type="ECO:0000256" key="5">
    <source>
        <dbReference type="ARBA" id="ARBA00022670"/>
    </source>
</evidence>
<feature type="transmembrane region" description="Helical" evidence="11">
    <location>
        <begin position="200"/>
        <end position="219"/>
    </location>
</feature>
<reference evidence="14 15" key="1">
    <citation type="submission" date="2024-02" db="EMBL/GenBank/DDBJ databases">
        <title>A draft genome for the cacao thread blight pathogen Marasmius crinis-equi.</title>
        <authorList>
            <person name="Cohen S.P."/>
            <person name="Baruah I.K."/>
            <person name="Amoako-Attah I."/>
            <person name="Bukari Y."/>
            <person name="Meinhardt L.W."/>
            <person name="Bailey B.A."/>
        </authorList>
    </citation>
    <scope>NUCLEOTIDE SEQUENCE [LARGE SCALE GENOMIC DNA]</scope>
    <source>
        <strain evidence="14 15">GH-76</strain>
    </source>
</reference>
<dbReference type="InterPro" id="IPR018202">
    <property type="entry name" value="Ser_caboxypep_ser_AS"/>
</dbReference>
<dbReference type="Gene3D" id="1.10.1410.10">
    <property type="match status" value="1"/>
</dbReference>
<keyword evidence="11" id="KW-1133">Transmembrane helix</keyword>
<keyword evidence="5" id="KW-0645">Protease</keyword>
<gene>
    <name evidence="14" type="ORF">V5O48_010316</name>
</gene>
<feature type="compositionally biased region" description="Polar residues" evidence="10">
    <location>
        <begin position="1436"/>
        <end position="1447"/>
    </location>
</feature>
<dbReference type="SUPFAM" id="SSF81631">
    <property type="entry name" value="PAP/OAS1 substrate-binding domain"/>
    <property type="match status" value="1"/>
</dbReference>
<dbReference type="EMBL" id="JBAHYK010000736">
    <property type="protein sequence ID" value="KAL0571643.1"/>
    <property type="molecule type" value="Genomic_DNA"/>
</dbReference>
<sequence length="1489" mass="162688">MDSDTIQNETADQIGYDAYFSLIHMQSVALAYGLYVPVAVAALQITWRRHVRRQVKRAPTRWVLALYTLIFFSTTAWFSIVASEQYLDFHYIFHPVNGNTPSLKERQQVVELLFEKLFSASPFVQGINASVALANGFHTLAINIRAAGDATKRDGWQKLDSSSMLVSLSVNVAATTLILVKVWQTRRMWGTTNLGQSTVYRILISLTECGFLFCGIQAVNASVSLHNGNSSSTGSLEMFVQSFAVMSPILAGMYPSIVLLIVRQQSVIDGETDVAIFENFTIPNSEPKFNLTQHGHGHDLTSVIRSASHASDLESGNRNTATVWSRGDPVGAFGGSHAHCGEGSRGGASNKEKDNVVDNSDSCGGPPRGDPSGDRQSSNDYRDNLPASAWRGQLWFAPNDFQARSLTTTLEYQAGDMGLIGRDVGVTSGLDTNRVLKYLDVDFEVSDSLPNVTAPISRNFAGNIAVDRTGHPNDTLWFWAFERENGSLTAQAGERQDEPWLVWLNGGPGSSSQLGMMTENGPLRVQGDFSITQNNFSWHKLADAFWVDQPVFDEDQLGQDFVGFLANVVKVFPSLATRPFYLTGESYAGVFIPYIAKAILSTPNPPVKLRKIAIGDGAMGSFPGYEEISTPHENKVNTLETYPQIINFDQEVFQYFREQTHLCGYDLNLTYPQTGGHFPSLKSPFNINHEPAIIFGRGRSLGNLDYVGRLKATLELVKRIDQDPPGNLKRQNRQGLTLEQWKQDHLNKGILDPDYGCFLWEEMTDFAMNFTFPWSQGEFDPYDTPDALSPEVPADPAVFLNDPRTRAAVHAPEKNWVSIFQFPFGNSTGITPAGSPWGDRSVEPAAFMSELATNASNHNVGIVIYEGNSDSLVAHFGAEVVIQNTTFGGTQGFTRRPATPFPGGAGIIHQERNITYALFRDAGHFVPRSQPEASFVFLRDFILGNDTTGLVVDNGGSATVVGGEETSLSGAVMPADTAAIFYGSLKTESSTFAPSATIAQWRSFIETATATGADSENRQGSGSASVIVGGSAISAIVTAIAIGFGLVMHQFLTAMLSQRVKGGGDGKGSAGQDIEETLDQKLHREIVAFVDCIESTTSEKYIRQEAFKRIREVIMRSSYEFGAEVQVGLYGSVPLGLELPTADLDISITAPKLRRTPQQALKRAAVLVKNAGLVAEFRGRYSARVPVVCATAVDSLGGLGVDITLNNSVGFSGIEIIRTYLAKMDALRPLVLVLKSFLNQEGLSDPATGGLGSYSLICMCISFLQLNPGKRSRECIDSPMESGSLGILLTDFLMYYGAEFPYNDSYISVSEGKLLPKSSVDWIKDSPELRISIECLVVPGSDIARPTSKMHQIKSEFKSAVAKLLQGSLGDHSFLGSIICLDQNTLQARERLNRAAIALHAEQQQRFNFAPYNHQYQPQRNTYANKQRSYGHKQRIQPSNNSKQNRFQHPLPPKPAFTPYPARFTDSSGGAGAPRMASEALSGKRGGGR</sequence>
<keyword evidence="4" id="KW-0121">Carboxypeptidase</keyword>
<proteinExistence type="inferred from homology"/>
<evidence type="ECO:0000256" key="6">
    <source>
        <dbReference type="ARBA" id="ARBA00022723"/>
    </source>
</evidence>
<feature type="transmembrane region" description="Helical" evidence="11">
    <location>
        <begin position="162"/>
        <end position="180"/>
    </location>
</feature>
<feature type="region of interest" description="Disordered" evidence="10">
    <location>
        <begin position="335"/>
        <end position="384"/>
    </location>
</feature>
<evidence type="ECO:0000313" key="14">
    <source>
        <dbReference type="EMBL" id="KAL0571643.1"/>
    </source>
</evidence>
<evidence type="ECO:0000256" key="4">
    <source>
        <dbReference type="ARBA" id="ARBA00022645"/>
    </source>
</evidence>
<comment type="similarity">
    <text evidence="1">Belongs to the DNA polymerase type-B-like family.</text>
</comment>
<name>A0ABR3F8M4_9AGAR</name>
<keyword evidence="7" id="KW-0378">Hydrolase</keyword>
<dbReference type="InterPro" id="IPR002058">
    <property type="entry name" value="PAP_assoc"/>
</dbReference>
<dbReference type="Pfam" id="PF00450">
    <property type="entry name" value="Peptidase_S10"/>
    <property type="match status" value="1"/>
</dbReference>
<evidence type="ECO:0000256" key="10">
    <source>
        <dbReference type="SAM" id="MobiDB-lite"/>
    </source>
</evidence>
<feature type="domain" description="PAP-associated" evidence="12">
    <location>
        <begin position="1284"/>
        <end position="1334"/>
    </location>
</feature>
<evidence type="ECO:0000256" key="8">
    <source>
        <dbReference type="ARBA" id="ARBA00022842"/>
    </source>
</evidence>
<feature type="transmembrane region" description="Helical" evidence="11">
    <location>
        <begin position="59"/>
        <end position="80"/>
    </location>
</feature>
<organism evidence="14 15">
    <name type="scientific">Marasmius crinis-equi</name>
    <dbReference type="NCBI Taxonomy" id="585013"/>
    <lineage>
        <taxon>Eukaryota</taxon>
        <taxon>Fungi</taxon>
        <taxon>Dikarya</taxon>
        <taxon>Basidiomycota</taxon>
        <taxon>Agaricomycotina</taxon>
        <taxon>Agaricomycetes</taxon>
        <taxon>Agaricomycetidae</taxon>
        <taxon>Agaricales</taxon>
        <taxon>Marasmiineae</taxon>
        <taxon>Marasmiaceae</taxon>
        <taxon>Marasmius</taxon>
    </lineage>
</organism>
<dbReference type="Pfam" id="PF22600">
    <property type="entry name" value="MTPAP-like_central"/>
    <property type="match status" value="1"/>
</dbReference>
<comment type="caution">
    <text evidence="14">The sequence shown here is derived from an EMBL/GenBank/DDBJ whole genome shotgun (WGS) entry which is preliminary data.</text>
</comment>
<dbReference type="EC" id="2.7.7.19" evidence="3"/>
<dbReference type="Proteomes" id="UP001465976">
    <property type="component" value="Unassembled WGS sequence"/>
</dbReference>
<keyword evidence="11" id="KW-0812">Transmembrane</keyword>
<protein>
    <recommendedName>
        <fullName evidence="3">polynucleotide adenylyltransferase</fullName>
        <ecNumber evidence="3">2.7.7.19</ecNumber>
    </recommendedName>
</protein>
<dbReference type="PANTHER" id="PTHR23092">
    <property type="entry name" value="POLY(A) RNA POLYMERASE"/>
    <property type="match status" value="1"/>
</dbReference>
<dbReference type="InterPro" id="IPR029058">
    <property type="entry name" value="AB_hydrolase_fold"/>
</dbReference>
<dbReference type="Pfam" id="PF03828">
    <property type="entry name" value="PAP_assoc"/>
    <property type="match status" value="1"/>
</dbReference>
<dbReference type="InterPro" id="IPR043519">
    <property type="entry name" value="NT_sf"/>
</dbReference>
<evidence type="ECO:0000256" key="9">
    <source>
        <dbReference type="ARBA" id="ARBA00023180"/>
    </source>
</evidence>
<feature type="domain" description="Poly(A) RNA polymerase mitochondrial-like central palm" evidence="13">
    <location>
        <begin position="1082"/>
        <end position="1221"/>
    </location>
</feature>
<dbReference type="PANTHER" id="PTHR23092:SF15">
    <property type="entry name" value="INACTIVE NON-CANONICAL POLY(A) RNA POLYMERASE PROTEIN TRF4-2-RELATED"/>
    <property type="match status" value="1"/>
</dbReference>
<dbReference type="Gene3D" id="3.40.50.1820">
    <property type="entry name" value="alpha/beta hydrolase"/>
    <property type="match status" value="1"/>
</dbReference>
<feature type="compositionally biased region" description="Polar residues" evidence="10">
    <location>
        <begin position="309"/>
        <end position="323"/>
    </location>
</feature>
<keyword evidence="9" id="KW-0325">Glycoprotein</keyword>
<evidence type="ECO:0000256" key="1">
    <source>
        <dbReference type="ARBA" id="ARBA00008593"/>
    </source>
</evidence>
<keyword evidence="8" id="KW-0460">Magnesium</keyword>
<keyword evidence="11" id="KW-0472">Membrane</keyword>
<evidence type="ECO:0000256" key="2">
    <source>
        <dbReference type="ARBA" id="ARBA00009431"/>
    </source>
</evidence>
<dbReference type="CDD" id="cd05402">
    <property type="entry name" value="NT_PAP_TUTase"/>
    <property type="match status" value="1"/>
</dbReference>
<keyword evidence="15" id="KW-1185">Reference proteome</keyword>
<dbReference type="SUPFAM" id="SSF81301">
    <property type="entry name" value="Nucleotidyltransferase"/>
    <property type="match status" value="1"/>
</dbReference>
<feature type="transmembrane region" description="Helical" evidence="11">
    <location>
        <begin position="1026"/>
        <end position="1048"/>
    </location>
</feature>
<evidence type="ECO:0000259" key="13">
    <source>
        <dbReference type="Pfam" id="PF22600"/>
    </source>
</evidence>
<keyword evidence="6" id="KW-0479">Metal-binding</keyword>
<evidence type="ECO:0000256" key="11">
    <source>
        <dbReference type="SAM" id="Phobius"/>
    </source>
</evidence>
<evidence type="ECO:0000259" key="12">
    <source>
        <dbReference type="Pfam" id="PF03828"/>
    </source>
</evidence>
<dbReference type="PROSITE" id="PS00131">
    <property type="entry name" value="CARBOXYPEPT_SER_SER"/>
    <property type="match status" value="1"/>
</dbReference>
<feature type="transmembrane region" description="Helical" evidence="11">
    <location>
        <begin position="29"/>
        <end position="47"/>
    </location>
</feature>
<dbReference type="InterPro" id="IPR001563">
    <property type="entry name" value="Peptidase_S10"/>
</dbReference>
<comment type="similarity">
    <text evidence="2">Belongs to the peptidase S10 family.</text>
</comment>
<feature type="transmembrane region" description="Helical" evidence="11">
    <location>
        <begin position="239"/>
        <end position="262"/>
    </location>
</feature>